<feature type="domain" description="Mur ligase N-terminal catalytic" evidence="15">
    <location>
        <begin position="7"/>
        <end position="105"/>
    </location>
</feature>
<feature type="domain" description="Mur ligase central" evidence="17">
    <location>
        <begin position="110"/>
        <end position="290"/>
    </location>
</feature>
<dbReference type="GO" id="GO:0005524">
    <property type="term" value="F:ATP binding"/>
    <property type="evidence" value="ECO:0007669"/>
    <property type="project" value="UniProtKB-UniRule"/>
</dbReference>
<evidence type="ECO:0000256" key="4">
    <source>
        <dbReference type="ARBA" id="ARBA00022490"/>
    </source>
</evidence>
<comment type="similarity">
    <text evidence="14">Belongs to the MurCDEF family.</text>
</comment>
<accession>A0A7X2LUH4</accession>
<comment type="catalytic activity">
    <reaction evidence="13 14">
        <text>UDP-N-acetyl-alpha-D-muramate + L-alanine + ATP = UDP-N-acetyl-alpha-D-muramoyl-L-alanine + ADP + phosphate + H(+)</text>
        <dbReference type="Rhea" id="RHEA:23372"/>
        <dbReference type="ChEBI" id="CHEBI:15378"/>
        <dbReference type="ChEBI" id="CHEBI:30616"/>
        <dbReference type="ChEBI" id="CHEBI:43474"/>
        <dbReference type="ChEBI" id="CHEBI:57972"/>
        <dbReference type="ChEBI" id="CHEBI:70757"/>
        <dbReference type="ChEBI" id="CHEBI:83898"/>
        <dbReference type="ChEBI" id="CHEBI:456216"/>
        <dbReference type="EC" id="6.3.2.8"/>
    </reaction>
</comment>
<dbReference type="HAMAP" id="MF_00046">
    <property type="entry name" value="MurC"/>
    <property type="match status" value="1"/>
</dbReference>
<evidence type="ECO:0000259" key="17">
    <source>
        <dbReference type="Pfam" id="PF08245"/>
    </source>
</evidence>
<name>A0A7X2LUH4_9BURK</name>
<evidence type="ECO:0000256" key="12">
    <source>
        <dbReference type="ARBA" id="ARBA00023316"/>
    </source>
</evidence>
<dbReference type="Gene3D" id="3.90.190.20">
    <property type="entry name" value="Mur ligase, C-terminal domain"/>
    <property type="match status" value="1"/>
</dbReference>
<keyword evidence="11 14" id="KW-0131">Cell cycle</keyword>
<evidence type="ECO:0000256" key="8">
    <source>
        <dbReference type="ARBA" id="ARBA00022840"/>
    </source>
</evidence>
<dbReference type="PANTHER" id="PTHR43445">
    <property type="entry name" value="UDP-N-ACETYLMURAMATE--L-ALANINE LIGASE-RELATED"/>
    <property type="match status" value="1"/>
</dbReference>
<evidence type="ECO:0000256" key="5">
    <source>
        <dbReference type="ARBA" id="ARBA00022598"/>
    </source>
</evidence>
<keyword evidence="12 14" id="KW-0961">Cell wall biogenesis/degradation</keyword>
<dbReference type="Pfam" id="PF01225">
    <property type="entry name" value="Mur_ligase"/>
    <property type="match status" value="1"/>
</dbReference>
<feature type="binding site" evidence="14">
    <location>
        <begin position="112"/>
        <end position="118"/>
    </location>
    <ligand>
        <name>ATP</name>
        <dbReference type="ChEBI" id="CHEBI:30616"/>
    </ligand>
</feature>
<evidence type="ECO:0000256" key="3">
    <source>
        <dbReference type="ARBA" id="ARBA00012211"/>
    </source>
</evidence>
<comment type="pathway">
    <text evidence="2 14">Cell wall biogenesis; peptidoglycan biosynthesis.</text>
</comment>
<sequence>MKHKVKNIHFVGIGGSGMSGIAEVLLTLGYNVSGSDLGANAVTQRLSDMGATVHQGHAADYIGNADAVVTSTAVKEDNPEVIAARARKIPVVPRAVMLGELMRLKRGIAIAGTHGKTTTTSLVASVLAQGGLDPTFVIGGRLTAAGANAKLGTGDYLVAEADESDASFLNLAPMIEVITNIDADHMETYGHDFEKLKQAFVQFTNCLPFYGRAMLCIDDPHVRSIIPHISKPITTYGFHEDAEVRAVNARADGVTMRFTVLQEGYPDLDVVLNQPGMHNVQNACSAIAIAREIGIDDAATQAGLAGFAGVGRRFTRYGDVAIPGGGSFALVDDFGHHPVETEVTLAAARAAYPGRRLVLAFQPHRYSRTRDLFEDFARVLSSVDVLVLADVYAAGEAPIVAADGRALAHAIRARGKAEPVFVENIADMPETIMNVVRDGDVVLTMGAGSISGVPNKLTTYQKAA</sequence>
<evidence type="ECO:0000256" key="6">
    <source>
        <dbReference type="ARBA" id="ARBA00022618"/>
    </source>
</evidence>
<evidence type="ECO:0000256" key="1">
    <source>
        <dbReference type="ARBA" id="ARBA00004496"/>
    </source>
</evidence>
<dbReference type="InterPro" id="IPR005758">
    <property type="entry name" value="UDP-N-AcMur_Ala_ligase_MurC"/>
</dbReference>
<dbReference type="Gene3D" id="3.40.1190.10">
    <property type="entry name" value="Mur-like, catalytic domain"/>
    <property type="match status" value="1"/>
</dbReference>
<evidence type="ECO:0000256" key="13">
    <source>
        <dbReference type="ARBA" id="ARBA00047833"/>
    </source>
</evidence>
<dbReference type="InterPro" id="IPR004101">
    <property type="entry name" value="Mur_ligase_C"/>
</dbReference>
<dbReference type="EMBL" id="WKJJ01000009">
    <property type="protein sequence ID" value="MRV73052.1"/>
    <property type="molecule type" value="Genomic_DNA"/>
</dbReference>
<evidence type="ECO:0000313" key="18">
    <source>
        <dbReference type="EMBL" id="MRV73052.1"/>
    </source>
</evidence>
<evidence type="ECO:0000256" key="2">
    <source>
        <dbReference type="ARBA" id="ARBA00004752"/>
    </source>
</evidence>
<dbReference type="UniPathway" id="UPA00219"/>
<dbReference type="RefSeq" id="WP_371867969.1">
    <property type="nucleotide sequence ID" value="NZ_WKJJ01000009.1"/>
</dbReference>
<dbReference type="Gene3D" id="3.40.50.720">
    <property type="entry name" value="NAD(P)-binding Rossmann-like Domain"/>
    <property type="match status" value="1"/>
</dbReference>
<dbReference type="SUPFAM" id="SSF53244">
    <property type="entry name" value="MurD-like peptide ligases, peptide-binding domain"/>
    <property type="match status" value="1"/>
</dbReference>
<reference evidence="18 19" key="1">
    <citation type="submission" date="2019-11" db="EMBL/GenBank/DDBJ databases">
        <title>Novel species isolated from a subtropical stream in China.</title>
        <authorList>
            <person name="Lu H."/>
        </authorList>
    </citation>
    <scope>NUCLEOTIDE SEQUENCE [LARGE SCALE GENOMIC DNA]</scope>
    <source>
        <strain evidence="18 19">FT92W</strain>
    </source>
</reference>
<dbReference type="GO" id="GO:0051301">
    <property type="term" value="P:cell division"/>
    <property type="evidence" value="ECO:0007669"/>
    <property type="project" value="UniProtKB-KW"/>
</dbReference>
<keyword evidence="7 14" id="KW-0547">Nucleotide-binding</keyword>
<keyword evidence="6 14" id="KW-0132">Cell division</keyword>
<organism evidence="18 19">
    <name type="scientific">Pseudoduganella rivuli</name>
    <dbReference type="NCBI Taxonomy" id="2666085"/>
    <lineage>
        <taxon>Bacteria</taxon>
        <taxon>Pseudomonadati</taxon>
        <taxon>Pseudomonadota</taxon>
        <taxon>Betaproteobacteria</taxon>
        <taxon>Burkholderiales</taxon>
        <taxon>Oxalobacteraceae</taxon>
        <taxon>Telluria group</taxon>
        <taxon>Pseudoduganella</taxon>
    </lineage>
</organism>
<dbReference type="Pfam" id="PF08245">
    <property type="entry name" value="Mur_ligase_M"/>
    <property type="match status" value="1"/>
</dbReference>
<dbReference type="PANTHER" id="PTHR43445:SF3">
    <property type="entry name" value="UDP-N-ACETYLMURAMATE--L-ALANINE LIGASE"/>
    <property type="match status" value="1"/>
</dbReference>
<comment type="function">
    <text evidence="14">Cell wall formation.</text>
</comment>
<keyword evidence="4 14" id="KW-0963">Cytoplasm</keyword>
<dbReference type="GO" id="GO:0071555">
    <property type="term" value="P:cell wall organization"/>
    <property type="evidence" value="ECO:0007669"/>
    <property type="project" value="UniProtKB-KW"/>
</dbReference>
<feature type="domain" description="Mur ligase C-terminal" evidence="16">
    <location>
        <begin position="326"/>
        <end position="448"/>
    </location>
</feature>
<dbReference type="AlphaFoldDB" id="A0A7X2LUH4"/>
<comment type="caution">
    <text evidence="18">The sequence shown here is derived from an EMBL/GenBank/DDBJ whole genome shotgun (WGS) entry which is preliminary data.</text>
</comment>
<dbReference type="NCBIfam" id="TIGR01082">
    <property type="entry name" value="murC"/>
    <property type="match status" value="1"/>
</dbReference>
<evidence type="ECO:0000259" key="15">
    <source>
        <dbReference type="Pfam" id="PF01225"/>
    </source>
</evidence>
<evidence type="ECO:0000256" key="7">
    <source>
        <dbReference type="ARBA" id="ARBA00022741"/>
    </source>
</evidence>
<keyword evidence="5 14" id="KW-0436">Ligase</keyword>
<dbReference type="GO" id="GO:0008360">
    <property type="term" value="P:regulation of cell shape"/>
    <property type="evidence" value="ECO:0007669"/>
    <property type="project" value="UniProtKB-KW"/>
</dbReference>
<keyword evidence="9 14" id="KW-0133">Cell shape</keyword>
<dbReference type="InterPro" id="IPR050061">
    <property type="entry name" value="MurCDEF_pg_biosynth"/>
</dbReference>
<comment type="subcellular location">
    <subcellularLocation>
        <location evidence="1 14">Cytoplasm</location>
    </subcellularLocation>
</comment>
<gene>
    <name evidence="14" type="primary">murC</name>
    <name evidence="18" type="ORF">GJ700_15180</name>
</gene>
<evidence type="ECO:0000256" key="14">
    <source>
        <dbReference type="HAMAP-Rule" id="MF_00046"/>
    </source>
</evidence>
<dbReference type="InterPro" id="IPR036615">
    <property type="entry name" value="Mur_ligase_C_dom_sf"/>
</dbReference>
<dbReference type="GO" id="GO:0008763">
    <property type="term" value="F:UDP-N-acetylmuramate-L-alanine ligase activity"/>
    <property type="evidence" value="ECO:0007669"/>
    <property type="project" value="UniProtKB-UniRule"/>
</dbReference>
<evidence type="ECO:0000256" key="11">
    <source>
        <dbReference type="ARBA" id="ARBA00023306"/>
    </source>
</evidence>
<dbReference type="InterPro" id="IPR036565">
    <property type="entry name" value="Mur-like_cat_sf"/>
</dbReference>
<dbReference type="FunFam" id="3.40.1190.10:FF:000001">
    <property type="entry name" value="UDP-N-acetylmuramate--L-alanine ligase"/>
    <property type="match status" value="1"/>
</dbReference>
<dbReference type="SUPFAM" id="SSF51984">
    <property type="entry name" value="MurCD N-terminal domain"/>
    <property type="match status" value="1"/>
</dbReference>
<evidence type="ECO:0000256" key="9">
    <source>
        <dbReference type="ARBA" id="ARBA00022960"/>
    </source>
</evidence>
<keyword evidence="10 14" id="KW-0573">Peptidoglycan synthesis</keyword>
<keyword evidence="8 14" id="KW-0067">ATP-binding</keyword>
<keyword evidence="19" id="KW-1185">Reference proteome</keyword>
<evidence type="ECO:0000313" key="19">
    <source>
        <dbReference type="Proteomes" id="UP000446768"/>
    </source>
</evidence>
<evidence type="ECO:0000256" key="10">
    <source>
        <dbReference type="ARBA" id="ARBA00022984"/>
    </source>
</evidence>
<dbReference type="Pfam" id="PF02875">
    <property type="entry name" value="Mur_ligase_C"/>
    <property type="match status" value="1"/>
</dbReference>
<dbReference type="Proteomes" id="UP000446768">
    <property type="component" value="Unassembled WGS sequence"/>
</dbReference>
<proteinExistence type="inferred from homology"/>
<dbReference type="InterPro" id="IPR013221">
    <property type="entry name" value="Mur_ligase_cen"/>
</dbReference>
<evidence type="ECO:0000259" key="16">
    <source>
        <dbReference type="Pfam" id="PF02875"/>
    </source>
</evidence>
<protein>
    <recommendedName>
        <fullName evidence="3 14">UDP-N-acetylmuramate--L-alanine ligase</fullName>
        <ecNumber evidence="3 14">6.3.2.8</ecNumber>
    </recommendedName>
    <alternativeName>
        <fullName evidence="14">UDP-N-acetylmuramoyl-L-alanine synthetase</fullName>
    </alternativeName>
</protein>
<dbReference type="SUPFAM" id="SSF53623">
    <property type="entry name" value="MurD-like peptide ligases, catalytic domain"/>
    <property type="match status" value="1"/>
</dbReference>
<dbReference type="GO" id="GO:0005737">
    <property type="term" value="C:cytoplasm"/>
    <property type="evidence" value="ECO:0007669"/>
    <property type="project" value="UniProtKB-SubCell"/>
</dbReference>
<dbReference type="InterPro" id="IPR000713">
    <property type="entry name" value="Mur_ligase_N"/>
</dbReference>
<dbReference type="EC" id="6.3.2.8" evidence="3 14"/>
<dbReference type="GO" id="GO:0009252">
    <property type="term" value="P:peptidoglycan biosynthetic process"/>
    <property type="evidence" value="ECO:0007669"/>
    <property type="project" value="UniProtKB-UniRule"/>
</dbReference>